<feature type="transmembrane region" description="Helical" evidence="1">
    <location>
        <begin position="126"/>
        <end position="148"/>
    </location>
</feature>
<gene>
    <name evidence="3" type="ORF">JK358_06515</name>
</gene>
<feature type="domain" description="Phosphatidic acid phosphatase type 2/haloperoxidase" evidence="2">
    <location>
        <begin position="98"/>
        <end position="170"/>
    </location>
</feature>
<dbReference type="InterPro" id="IPR036938">
    <property type="entry name" value="PAP2/HPO_sf"/>
</dbReference>
<reference evidence="3 4" key="1">
    <citation type="submission" date="2021-01" db="EMBL/GenBank/DDBJ databases">
        <title>WGS of actinomycetes isolated from Thailand.</title>
        <authorList>
            <person name="Thawai C."/>
        </authorList>
    </citation>
    <scope>NUCLEOTIDE SEQUENCE [LARGE SCALE GENOMIC DNA]</scope>
    <source>
        <strain evidence="3 4">LPG 2</strain>
    </source>
</reference>
<accession>A0ABS1M1G0</accession>
<feature type="transmembrane region" description="Helical" evidence="1">
    <location>
        <begin position="43"/>
        <end position="61"/>
    </location>
</feature>
<evidence type="ECO:0000313" key="4">
    <source>
        <dbReference type="Proteomes" id="UP000602198"/>
    </source>
</evidence>
<name>A0ABS1M1G0_9NOCA</name>
<dbReference type="Proteomes" id="UP000602198">
    <property type="component" value="Unassembled WGS sequence"/>
</dbReference>
<feature type="transmembrane region" description="Helical" evidence="1">
    <location>
        <begin position="154"/>
        <end position="172"/>
    </location>
</feature>
<keyword evidence="1" id="KW-0472">Membrane</keyword>
<proteinExistence type="predicted"/>
<dbReference type="EMBL" id="JAERRJ010000002">
    <property type="protein sequence ID" value="MBL1074044.1"/>
    <property type="molecule type" value="Genomic_DNA"/>
</dbReference>
<keyword evidence="1" id="KW-0812">Transmembrane</keyword>
<feature type="transmembrane region" description="Helical" evidence="1">
    <location>
        <begin position="98"/>
        <end position="119"/>
    </location>
</feature>
<evidence type="ECO:0000256" key="1">
    <source>
        <dbReference type="SAM" id="Phobius"/>
    </source>
</evidence>
<sequence length="183" mass="19170">MCVVPQFFPADGGATGLDRAVAEHIHAALDGHPWTYRLLVSPSNAYAVVPLLLAGAGWFASRREWWQAAFVIVAPEVAMLINSLVLKPAWDRPLHSYLAYPSGHTVHLVAVVTAVALASGSTRVRVTAVAVAAVVLPAVTIGMVGLGYHHPTDVIGGTAAAVALVTAMYLPVRSYAVTVARTG</sequence>
<dbReference type="SUPFAM" id="SSF48317">
    <property type="entry name" value="Acid phosphatase/Vanadium-dependent haloperoxidase"/>
    <property type="match status" value="1"/>
</dbReference>
<comment type="caution">
    <text evidence="3">The sequence shown here is derived from an EMBL/GenBank/DDBJ whole genome shotgun (WGS) entry which is preliminary data.</text>
</comment>
<dbReference type="InterPro" id="IPR000326">
    <property type="entry name" value="PAP2/HPO"/>
</dbReference>
<dbReference type="Gene3D" id="1.20.144.10">
    <property type="entry name" value="Phosphatidic acid phosphatase type 2/haloperoxidase"/>
    <property type="match status" value="1"/>
</dbReference>
<protein>
    <submittedName>
        <fullName evidence="3">Phosphatase PAP2 family protein</fullName>
    </submittedName>
</protein>
<evidence type="ECO:0000259" key="2">
    <source>
        <dbReference type="Pfam" id="PF01569"/>
    </source>
</evidence>
<evidence type="ECO:0000313" key="3">
    <source>
        <dbReference type="EMBL" id="MBL1074044.1"/>
    </source>
</evidence>
<dbReference type="Pfam" id="PF01569">
    <property type="entry name" value="PAP2"/>
    <property type="match status" value="1"/>
</dbReference>
<keyword evidence="1" id="KW-1133">Transmembrane helix</keyword>
<keyword evidence="4" id="KW-1185">Reference proteome</keyword>
<feature type="transmembrane region" description="Helical" evidence="1">
    <location>
        <begin position="68"/>
        <end position="86"/>
    </location>
</feature>
<organism evidence="3 4">
    <name type="scientific">Nocardia acididurans</name>
    <dbReference type="NCBI Taxonomy" id="2802282"/>
    <lineage>
        <taxon>Bacteria</taxon>
        <taxon>Bacillati</taxon>
        <taxon>Actinomycetota</taxon>
        <taxon>Actinomycetes</taxon>
        <taxon>Mycobacteriales</taxon>
        <taxon>Nocardiaceae</taxon>
        <taxon>Nocardia</taxon>
    </lineage>
</organism>